<dbReference type="EMBL" id="CP122959">
    <property type="protein sequence ID" value="WGI19021.1"/>
    <property type="molecule type" value="Genomic_DNA"/>
</dbReference>
<name>A0AAF0K3Z5_LATSK</name>
<sequence length="66" mass="7665">MVQNIIGKDNRSFAKQVKVINYDEVKAGNYTILNGTWQNSESKNIMISNQMMQFQISWVMKGHWGI</sequence>
<evidence type="ECO:0000313" key="1">
    <source>
        <dbReference type="EMBL" id="WGI19021.1"/>
    </source>
</evidence>
<dbReference type="Proteomes" id="UP001179858">
    <property type="component" value="Chromosome"/>
</dbReference>
<proteinExistence type="predicted"/>
<accession>A0AAF0K3Z5</accession>
<gene>
    <name evidence="1" type="ORF">QBD03_09795</name>
</gene>
<dbReference type="AlphaFoldDB" id="A0AAF0K3Z5"/>
<reference evidence="1" key="1">
    <citation type="submission" date="2023-04" db="EMBL/GenBank/DDBJ databases">
        <title>Novel strain of Lactilactobacillus sakei and use thereof.</title>
        <authorList>
            <person name="Kim S.Y."/>
        </authorList>
    </citation>
    <scope>NUCLEOTIDE SEQUENCE</scope>
    <source>
        <strain evidence="1">HUP1</strain>
    </source>
</reference>
<dbReference type="RefSeq" id="WP_280102818.1">
    <property type="nucleotide sequence ID" value="NZ_CP122959.1"/>
</dbReference>
<organism evidence="1 2">
    <name type="scientific">Latilactobacillus sakei</name>
    <name type="common">Lactobacillus sakei</name>
    <dbReference type="NCBI Taxonomy" id="1599"/>
    <lineage>
        <taxon>Bacteria</taxon>
        <taxon>Bacillati</taxon>
        <taxon>Bacillota</taxon>
        <taxon>Bacilli</taxon>
        <taxon>Lactobacillales</taxon>
        <taxon>Lactobacillaceae</taxon>
        <taxon>Latilactobacillus</taxon>
    </lineage>
</organism>
<evidence type="ECO:0000313" key="2">
    <source>
        <dbReference type="Proteomes" id="UP001179858"/>
    </source>
</evidence>
<protein>
    <submittedName>
        <fullName evidence="1">Uncharacterized protein</fullName>
    </submittedName>
</protein>